<dbReference type="EMBL" id="JACOFZ010000003">
    <property type="protein sequence ID" value="MBC3881857.1"/>
    <property type="molecule type" value="Genomic_DNA"/>
</dbReference>
<feature type="compositionally biased region" description="Acidic residues" evidence="1">
    <location>
        <begin position="219"/>
        <end position="237"/>
    </location>
</feature>
<dbReference type="Pfam" id="PF14258">
    <property type="entry name" value="DUF4350"/>
    <property type="match status" value="1"/>
</dbReference>
<feature type="transmembrane region" description="Helical" evidence="2">
    <location>
        <begin position="20"/>
        <end position="37"/>
    </location>
</feature>
<feature type="region of interest" description="Disordered" evidence="1">
    <location>
        <begin position="197"/>
        <end position="241"/>
    </location>
</feature>
<dbReference type="AlphaFoldDB" id="A0A923HSR5"/>
<dbReference type="RefSeq" id="WP_186916483.1">
    <property type="nucleotide sequence ID" value="NZ_JACOFZ010000003.1"/>
</dbReference>
<sequence>MSQNSYSKSAMGHRTALDYLLWGGLLLLCLGGGWWWLQNMEKSWQPELRQLENYRKQPMLAALRLLEQHGHKINEVDYLSTEAIDKAPNGTLIISNNDGTMSRDQSQHLLNWVERGNTLITFPQMRYEPPKPTKTAVEEAEEEQAKKKTDEDLRKITPYLEPQSRRFNTSMQDPIGDYLGLASVYQYRGSATNAKTNAANNADTVPPPAETSASAASSAEDEYVDDYEEDYDDDEEAGTSPSVMVQNQNLNTYVDSAKVWVQLPHVTRPVQITKPSMVMYSFKRGPKPIYQADNGSHLRVYQHGKGHIIAMPQNIFIGHHLKWDDNAQLLLDCASLNAKFTNFTVIKGLKLAPWYELLWQNFSIALLGLTALILLWSWRGARRFGLLLPEMMLERRSLLEHIEASARWAWTTETGRQRLLEAARVALQEILRRRAPELLRLATPEMFEVMTTQTGLDRASLILAWQEPASRSPHQFTRQIQLLQQLRAHYER</sequence>
<keyword evidence="2" id="KW-0812">Transmembrane</keyword>
<reference evidence="4" key="1">
    <citation type="submission" date="2020-08" db="EMBL/GenBank/DDBJ databases">
        <title>Novel species isolated from subtropical streams in China.</title>
        <authorList>
            <person name="Lu H."/>
        </authorList>
    </citation>
    <scope>NUCLEOTIDE SEQUENCE</scope>
    <source>
        <strain evidence="4">LX22W</strain>
    </source>
</reference>
<keyword evidence="5" id="KW-1185">Reference proteome</keyword>
<evidence type="ECO:0000256" key="1">
    <source>
        <dbReference type="SAM" id="MobiDB-lite"/>
    </source>
</evidence>
<gene>
    <name evidence="4" type="ORF">H8K36_10760</name>
</gene>
<feature type="domain" description="DUF4350" evidence="3">
    <location>
        <begin position="58"/>
        <end position="188"/>
    </location>
</feature>
<evidence type="ECO:0000313" key="4">
    <source>
        <dbReference type="EMBL" id="MBC3881857.1"/>
    </source>
</evidence>
<evidence type="ECO:0000259" key="3">
    <source>
        <dbReference type="Pfam" id="PF14258"/>
    </source>
</evidence>
<feature type="transmembrane region" description="Helical" evidence="2">
    <location>
        <begin position="357"/>
        <end position="378"/>
    </location>
</feature>
<organism evidence="4 5">
    <name type="scientific">Undibacterium nitidum</name>
    <dbReference type="NCBI Taxonomy" id="2762298"/>
    <lineage>
        <taxon>Bacteria</taxon>
        <taxon>Pseudomonadati</taxon>
        <taxon>Pseudomonadota</taxon>
        <taxon>Betaproteobacteria</taxon>
        <taxon>Burkholderiales</taxon>
        <taxon>Oxalobacteraceae</taxon>
        <taxon>Undibacterium</taxon>
    </lineage>
</organism>
<dbReference type="InterPro" id="IPR025646">
    <property type="entry name" value="DUF4350"/>
</dbReference>
<evidence type="ECO:0000256" key="2">
    <source>
        <dbReference type="SAM" id="Phobius"/>
    </source>
</evidence>
<protein>
    <submittedName>
        <fullName evidence="4">DUF4350 domain-containing protein</fullName>
    </submittedName>
</protein>
<feature type="region of interest" description="Disordered" evidence="1">
    <location>
        <begin position="124"/>
        <end position="155"/>
    </location>
</feature>
<evidence type="ECO:0000313" key="5">
    <source>
        <dbReference type="Proteomes" id="UP000627446"/>
    </source>
</evidence>
<keyword evidence="2" id="KW-0472">Membrane</keyword>
<accession>A0A923HSR5</accession>
<dbReference type="Proteomes" id="UP000627446">
    <property type="component" value="Unassembled WGS sequence"/>
</dbReference>
<proteinExistence type="predicted"/>
<comment type="caution">
    <text evidence="4">The sequence shown here is derived from an EMBL/GenBank/DDBJ whole genome shotgun (WGS) entry which is preliminary data.</text>
</comment>
<name>A0A923HSR5_9BURK</name>
<feature type="compositionally biased region" description="Basic and acidic residues" evidence="1">
    <location>
        <begin position="143"/>
        <end position="155"/>
    </location>
</feature>
<keyword evidence="2" id="KW-1133">Transmembrane helix</keyword>